<dbReference type="HOGENOM" id="CLU_046484_7_1_7"/>
<feature type="chain" id="PRO_5003150201" evidence="4">
    <location>
        <begin position="21"/>
        <end position="180"/>
    </location>
</feature>
<keyword evidence="2" id="KW-0255">Endonuclease</keyword>
<dbReference type="GO" id="GO:0016787">
    <property type="term" value="F:hydrolase activity"/>
    <property type="evidence" value="ECO:0007669"/>
    <property type="project" value="UniProtKB-KW"/>
</dbReference>
<dbReference type="SMART" id="SM00318">
    <property type="entry name" value="SNc"/>
    <property type="match status" value="1"/>
</dbReference>
<keyword evidence="1" id="KW-0540">Nuclease</keyword>
<keyword evidence="4" id="KW-0732">Signal</keyword>
<name>E1QE76_DESB2</name>
<dbReference type="PANTHER" id="PTHR12302">
    <property type="entry name" value="EBNA2 BINDING PROTEIN P100"/>
    <property type="match status" value="1"/>
</dbReference>
<protein>
    <submittedName>
        <fullName evidence="6">Nuclease (SNase domain protein)</fullName>
    </submittedName>
</protein>
<dbReference type="Gene3D" id="2.40.50.90">
    <property type="match status" value="1"/>
</dbReference>
<feature type="domain" description="TNase-like" evidence="5">
    <location>
        <begin position="24"/>
        <end position="158"/>
    </location>
</feature>
<accession>E1QE76</accession>
<dbReference type="eggNOG" id="COG1525">
    <property type="taxonomic scope" value="Bacteria"/>
</dbReference>
<dbReference type="InterPro" id="IPR016071">
    <property type="entry name" value="Staphylococal_nuclease_OB-fold"/>
</dbReference>
<reference evidence="6 7" key="1">
    <citation type="journal article" date="2010" name="Stand. Genomic Sci.">
        <title>Complete genome sequence of Desulfarculus baarsii type strain (2st14).</title>
        <authorList>
            <person name="Sun H."/>
            <person name="Spring S."/>
            <person name="Lapidus A."/>
            <person name="Davenport K."/>
            <person name="Del Rio T.G."/>
            <person name="Tice H."/>
            <person name="Nolan M."/>
            <person name="Copeland A."/>
            <person name="Cheng J.F."/>
            <person name="Lucas S."/>
            <person name="Tapia R."/>
            <person name="Goodwin L."/>
            <person name="Pitluck S."/>
            <person name="Ivanova N."/>
            <person name="Pagani I."/>
            <person name="Mavromatis K."/>
            <person name="Ovchinnikova G."/>
            <person name="Pati A."/>
            <person name="Chen A."/>
            <person name="Palaniappan K."/>
            <person name="Hauser L."/>
            <person name="Chang Y.J."/>
            <person name="Jeffries C.D."/>
            <person name="Detter J.C."/>
            <person name="Han C."/>
            <person name="Rohde M."/>
            <person name="Brambilla E."/>
            <person name="Goker M."/>
            <person name="Woyke T."/>
            <person name="Bristow J."/>
            <person name="Eisen J.A."/>
            <person name="Markowitz V."/>
            <person name="Hugenholtz P."/>
            <person name="Kyrpides N.C."/>
            <person name="Klenk H.P."/>
            <person name="Land M."/>
        </authorList>
    </citation>
    <scope>NUCLEOTIDE SEQUENCE [LARGE SCALE GENOMIC DNA]</scope>
    <source>
        <strain evidence="7">ATCC 33931 / DSM 2075 / LMG 7858 / VKM B-1802 / 2st14</strain>
    </source>
</reference>
<dbReference type="Pfam" id="PF00565">
    <property type="entry name" value="SNase"/>
    <property type="match status" value="1"/>
</dbReference>
<evidence type="ECO:0000259" key="5">
    <source>
        <dbReference type="PROSITE" id="PS50830"/>
    </source>
</evidence>
<keyword evidence="7" id="KW-1185">Reference proteome</keyword>
<dbReference type="InterPro" id="IPR035437">
    <property type="entry name" value="SNase_OB-fold_sf"/>
</dbReference>
<dbReference type="KEGG" id="dbr:Deba_0489"/>
<dbReference type="EMBL" id="CP002085">
    <property type="protein sequence ID" value="ADK83862.1"/>
    <property type="molecule type" value="Genomic_DNA"/>
</dbReference>
<dbReference type="PANTHER" id="PTHR12302:SF3">
    <property type="entry name" value="SERINE_THREONINE-PROTEIN KINASE 31"/>
    <property type="match status" value="1"/>
</dbReference>
<evidence type="ECO:0000256" key="3">
    <source>
        <dbReference type="ARBA" id="ARBA00022801"/>
    </source>
</evidence>
<evidence type="ECO:0000313" key="6">
    <source>
        <dbReference type="EMBL" id="ADK83862.1"/>
    </source>
</evidence>
<feature type="signal peptide" evidence="4">
    <location>
        <begin position="1"/>
        <end position="20"/>
    </location>
</feature>
<dbReference type="PROSITE" id="PS50830">
    <property type="entry name" value="TNASE_3"/>
    <property type="match status" value="1"/>
</dbReference>
<dbReference type="SUPFAM" id="SSF50199">
    <property type="entry name" value="Staphylococcal nuclease"/>
    <property type="match status" value="1"/>
</dbReference>
<sequence>MKRITVIVLLALAFCGQALAAGPGYTQATVLSVHDVDTLTARVEGFDVAQRVRVADIDGPELRVERRGKLIWPAQPWAALAASWAKATLAGQTVWLWIFEPDRNGRLVCRVHLPGDVDYALEALRLGHAHAYNRYRPAPAYEAMEAHARGARAGLWSLSRPISPEKWRRGAWRGQAVSGR</sequence>
<proteinExistence type="predicted"/>
<dbReference type="STRING" id="644282.Deba_0489"/>
<dbReference type="GO" id="GO:0004519">
    <property type="term" value="F:endonuclease activity"/>
    <property type="evidence" value="ECO:0007669"/>
    <property type="project" value="UniProtKB-KW"/>
</dbReference>
<evidence type="ECO:0000313" key="7">
    <source>
        <dbReference type="Proteomes" id="UP000009047"/>
    </source>
</evidence>
<dbReference type="Proteomes" id="UP000009047">
    <property type="component" value="Chromosome"/>
</dbReference>
<organism evidence="6 7">
    <name type="scientific">Desulfarculus baarsii (strain ATCC 33931 / DSM 2075 / LMG 7858 / VKM B-1802 / 2st14)</name>
    <dbReference type="NCBI Taxonomy" id="644282"/>
    <lineage>
        <taxon>Bacteria</taxon>
        <taxon>Pseudomonadati</taxon>
        <taxon>Thermodesulfobacteriota</taxon>
        <taxon>Desulfarculia</taxon>
        <taxon>Desulfarculales</taxon>
        <taxon>Desulfarculaceae</taxon>
        <taxon>Desulfarculus</taxon>
    </lineage>
</organism>
<keyword evidence="3" id="KW-0378">Hydrolase</keyword>
<evidence type="ECO:0000256" key="2">
    <source>
        <dbReference type="ARBA" id="ARBA00022759"/>
    </source>
</evidence>
<dbReference type="RefSeq" id="WP_013257318.1">
    <property type="nucleotide sequence ID" value="NC_014365.1"/>
</dbReference>
<evidence type="ECO:0000256" key="1">
    <source>
        <dbReference type="ARBA" id="ARBA00022722"/>
    </source>
</evidence>
<dbReference type="AlphaFoldDB" id="E1QE76"/>
<evidence type="ECO:0000256" key="4">
    <source>
        <dbReference type="SAM" id="SignalP"/>
    </source>
</evidence>
<gene>
    <name evidence="6" type="ordered locus">Deba_0489</name>
</gene>